<dbReference type="SMART" id="SM00382">
    <property type="entry name" value="AAA"/>
    <property type="match status" value="1"/>
</dbReference>
<dbReference type="InterPro" id="IPR017871">
    <property type="entry name" value="ABC_transporter-like_CS"/>
</dbReference>
<dbReference type="NCBIfam" id="TIGR01978">
    <property type="entry name" value="sufC"/>
    <property type="match status" value="1"/>
</dbReference>
<dbReference type="AlphaFoldDB" id="A0A936TF17"/>
<name>A0A936TF17_9ACTN</name>
<dbReference type="InterPro" id="IPR027417">
    <property type="entry name" value="P-loop_NTPase"/>
</dbReference>
<dbReference type="GO" id="GO:0005524">
    <property type="term" value="F:ATP binding"/>
    <property type="evidence" value="ECO:0007669"/>
    <property type="project" value="UniProtKB-KW"/>
</dbReference>
<reference evidence="5 6" key="1">
    <citation type="submission" date="2020-10" db="EMBL/GenBank/DDBJ databases">
        <title>Connecting structure to function with the recovery of over 1000 high-quality activated sludge metagenome-assembled genomes encoding full-length rRNA genes using long-read sequencing.</title>
        <authorList>
            <person name="Singleton C.M."/>
            <person name="Petriglieri F."/>
            <person name="Kristensen J.M."/>
            <person name="Kirkegaard R.H."/>
            <person name="Michaelsen T.Y."/>
            <person name="Andersen M.H."/>
            <person name="Karst S.M."/>
            <person name="Dueholm M.S."/>
            <person name="Nielsen P.H."/>
            <person name="Albertsen M."/>
        </authorList>
    </citation>
    <scope>NUCLEOTIDE SEQUENCE [LARGE SCALE GENOMIC DNA]</scope>
    <source>
        <strain evidence="5">Lyne_18-Q3-R50-59_MAXAC.006</strain>
    </source>
</reference>
<dbReference type="Proteomes" id="UP000727993">
    <property type="component" value="Unassembled WGS sequence"/>
</dbReference>
<dbReference type="InterPro" id="IPR003593">
    <property type="entry name" value="AAA+_ATPase"/>
</dbReference>
<protein>
    <submittedName>
        <fullName evidence="5">Fe-S cluster assembly ATPase SufC</fullName>
    </submittedName>
</protein>
<dbReference type="PANTHER" id="PTHR43204:SF1">
    <property type="entry name" value="ABC TRANSPORTER I FAMILY MEMBER 6, CHLOROPLASTIC"/>
    <property type="match status" value="1"/>
</dbReference>
<evidence type="ECO:0000256" key="1">
    <source>
        <dbReference type="ARBA" id="ARBA00006216"/>
    </source>
</evidence>
<dbReference type="GO" id="GO:0016887">
    <property type="term" value="F:ATP hydrolysis activity"/>
    <property type="evidence" value="ECO:0007669"/>
    <property type="project" value="InterPro"/>
</dbReference>
<keyword evidence="2" id="KW-0547">Nucleotide-binding</keyword>
<proteinExistence type="inferred from homology"/>
<dbReference type="InterPro" id="IPR003439">
    <property type="entry name" value="ABC_transporter-like_ATP-bd"/>
</dbReference>
<dbReference type="PROSITE" id="PS50893">
    <property type="entry name" value="ABC_TRANSPORTER_2"/>
    <property type="match status" value="1"/>
</dbReference>
<evidence type="ECO:0000256" key="3">
    <source>
        <dbReference type="ARBA" id="ARBA00022840"/>
    </source>
</evidence>
<dbReference type="PROSITE" id="PS00211">
    <property type="entry name" value="ABC_TRANSPORTER_1"/>
    <property type="match status" value="1"/>
</dbReference>
<feature type="domain" description="ABC transporter" evidence="4">
    <location>
        <begin position="2"/>
        <end position="245"/>
    </location>
</feature>
<dbReference type="Gene3D" id="3.40.50.300">
    <property type="entry name" value="P-loop containing nucleotide triphosphate hydrolases"/>
    <property type="match status" value="1"/>
</dbReference>
<evidence type="ECO:0000259" key="4">
    <source>
        <dbReference type="PROSITE" id="PS50893"/>
    </source>
</evidence>
<accession>A0A936TF17</accession>
<keyword evidence="3" id="KW-0067">ATP-binding</keyword>
<organism evidence="5 6">
    <name type="scientific">Candidatus Neomicrothrix subdominans</name>
    <dbReference type="NCBI Taxonomy" id="2954438"/>
    <lineage>
        <taxon>Bacteria</taxon>
        <taxon>Bacillati</taxon>
        <taxon>Actinomycetota</taxon>
        <taxon>Acidimicrobiia</taxon>
        <taxon>Acidimicrobiales</taxon>
        <taxon>Microthrixaceae</taxon>
        <taxon>Candidatus Neomicrothrix</taxon>
    </lineage>
</organism>
<sequence>MLSINNLTATIDGKTVLNGFDLEVGAGEVHVIMGPNGAGKSTLSNVLTGRDGYTLGGTVDFDGEDLLAMEPEDRANAGLFLAFQHPTEIPGVGNMYFLRTAVNARRTAQGLPEIAATDFLKKAKDAMALLDMDPAFLSRSVNTGFSGGEKKRNEVLQLSLLEPRLAILDEIDSGLDIDAMRVVATAVEALRSPDRSMIIITHHPRLLEMVRPDHVHVLNGGKIVRSGGPELATQLEAEGYASSLAAPTS</sequence>
<comment type="similarity">
    <text evidence="1">Belongs to the ABC transporter superfamily. Ycf16 family.</text>
</comment>
<dbReference type="PANTHER" id="PTHR43204">
    <property type="entry name" value="ABC TRANSPORTER I FAMILY MEMBER 6, CHLOROPLASTIC"/>
    <property type="match status" value="1"/>
</dbReference>
<dbReference type="EMBL" id="JADJZA010000007">
    <property type="protein sequence ID" value="MBK9297627.1"/>
    <property type="molecule type" value="Genomic_DNA"/>
</dbReference>
<dbReference type="CDD" id="cd03217">
    <property type="entry name" value="ABC_FeS_Assembly"/>
    <property type="match status" value="1"/>
</dbReference>
<dbReference type="InterPro" id="IPR010230">
    <property type="entry name" value="FeS-cluster_ATPase_SufC"/>
</dbReference>
<evidence type="ECO:0000313" key="6">
    <source>
        <dbReference type="Proteomes" id="UP000727993"/>
    </source>
</evidence>
<comment type="caution">
    <text evidence="5">The sequence shown here is derived from an EMBL/GenBank/DDBJ whole genome shotgun (WGS) entry which is preliminary data.</text>
</comment>
<gene>
    <name evidence="5" type="primary">sufC</name>
    <name evidence="5" type="ORF">IPN02_12505</name>
</gene>
<dbReference type="Pfam" id="PF00005">
    <property type="entry name" value="ABC_tran"/>
    <property type="match status" value="1"/>
</dbReference>
<evidence type="ECO:0000313" key="5">
    <source>
        <dbReference type="EMBL" id="MBK9297627.1"/>
    </source>
</evidence>
<dbReference type="SUPFAM" id="SSF52540">
    <property type="entry name" value="P-loop containing nucleoside triphosphate hydrolases"/>
    <property type="match status" value="1"/>
</dbReference>
<evidence type="ECO:0000256" key="2">
    <source>
        <dbReference type="ARBA" id="ARBA00022741"/>
    </source>
</evidence>